<accession>A0A9Q1QPR7</accession>
<dbReference type="GO" id="GO:0043139">
    <property type="term" value="F:5'-3' DNA helicase activity"/>
    <property type="evidence" value="ECO:0007669"/>
    <property type="project" value="InterPro"/>
</dbReference>
<sequence>MLRFHLQHCVHNPRSALHRLLISSSEFIVMTSSHNLFKTKPFSIPSIPTSPFSFQTRELFHSRRLLFSNNSSKPTSNFRPSSLRTSGVSYAARPSVPLPVSFEGSALLSARLSALAKKLKELGFEDLDYMPGQYNHLSCPMCKGGESREDSLALHISEDGNNAAWICFRGKCGWQGNTMAFANAQTAYGNSNLPIIKTKRRELTEKSLGLEPLSDELLTYFAERMISAQTLWRNYVMQKTCGDQVRH</sequence>
<evidence type="ECO:0000313" key="1">
    <source>
        <dbReference type="EMBL" id="KAJ8450703.1"/>
    </source>
</evidence>
<gene>
    <name evidence="1" type="ORF">Cgig2_021175</name>
</gene>
<name>A0A9Q1QPR7_9CARY</name>
<dbReference type="OrthoDB" id="1270980at2759"/>
<dbReference type="EMBL" id="JAKOGI010000013">
    <property type="protein sequence ID" value="KAJ8450703.1"/>
    <property type="molecule type" value="Genomic_DNA"/>
</dbReference>
<dbReference type="Proteomes" id="UP001153076">
    <property type="component" value="Unassembled WGS sequence"/>
</dbReference>
<dbReference type="GO" id="GO:0003697">
    <property type="term" value="F:single-stranded DNA binding"/>
    <property type="evidence" value="ECO:0007669"/>
    <property type="project" value="InterPro"/>
</dbReference>
<evidence type="ECO:0000313" key="2">
    <source>
        <dbReference type="Proteomes" id="UP001153076"/>
    </source>
</evidence>
<comment type="caution">
    <text evidence="1">The sequence shown here is derived from an EMBL/GenBank/DDBJ whole genome shotgun (WGS) entry which is preliminary data.</text>
</comment>
<dbReference type="AlphaFoldDB" id="A0A9Q1QPR7"/>
<organism evidence="1 2">
    <name type="scientific">Carnegiea gigantea</name>
    <dbReference type="NCBI Taxonomy" id="171969"/>
    <lineage>
        <taxon>Eukaryota</taxon>
        <taxon>Viridiplantae</taxon>
        <taxon>Streptophyta</taxon>
        <taxon>Embryophyta</taxon>
        <taxon>Tracheophyta</taxon>
        <taxon>Spermatophyta</taxon>
        <taxon>Magnoliopsida</taxon>
        <taxon>eudicotyledons</taxon>
        <taxon>Gunneridae</taxon>
        <taxon>Pentapetalae</taxon>
        <taxon>Caryophyllales</taxon>
        <taxon>Cactineae</taxon>
        <taxon>Cactaceae</taxon>
        <taxon>Cactoideae</taxon>
        <taxon>Echinocereeae</taxon>
        <taxon>Carnegiea</taxon>
    </lineage>
</organism>
<dbReference type="PANTHER" id="PTHR12873">
    <property type="entry name" value="T7-LIKE MITOCHONDRIAL DNA HELICASE"/>
    <property type="match status" value="1"/>
</dbReference>
<reference evidence="1" key="1">
    <citation type="submission" date="2022-04" db="EMBL/GenBank/DDBJ databases">
        <title>Carnegiea gigantea Genome sequencing and assembly v2.</title>
        <authorList>
            <person name="Copetti D."/>
            <person name="Sanderson M.J."/>
            <person name="Burquez A."/>
            <person name="Wojciechowski M.F."/>
        </authorList>
    </citation>
    <scope>NUCLEOTIDE SEQUENCE</scope>
    <source>
        <strain evidence="1">SGP5-SGP5p</strain>
        <tissue evidence="1">Aerial part</tissue>
    </source>
</reference>
<proteinExistence type="predicted"/>
<dbReference type="PANTHER" id="PTHR12873:SF0">
    <property type="entry name" value="TWINKLE MTDNA HELICASE"/>
    <property type="match status" value="1"/>
</dbReference>
<keyword evidence="2" id="KW-1185">Reference proteome</keyword>
<dbReference type="InterPro" id="IPR027032">
    <property type="entry name" value="Twinkle-like"/>
</dbReference>
<protein>
    <submittedName>
        <fullName evidence="1">Uncharacterized protein</fullName>
    </submittedName>
</protein>